<keyword evidence="1" id="KW-1133">Transmembrane helix</keyword>
<dbReference type="EMBL" id="GAMC01011658">
    <property type="protein sequence ID" value="JAB94897.1"/>
    <property type="molecule type" value="mRNA"/>
</dbReference>
<evidence type="ECO:0000313" key="2">
    <source>
        <dbReference type="EMBL" id="JAB94897.1"/>
    </source>
</evidence>
<dbReference type="EMBL" id="GAMC01011654">
    <property type="protein sequence ID" value="JAB94901.1"/>
    <property type="molecule type" value="mRNA"/>
</dbReference>
<name>W8B8B6_CERCA</name>
<dbReference type="AlphaFoldDB" id="W8B8B6"/>
<organism evidence="2">
    <name type="scientific">Ceratitis capitata</name>
    <name type="common">Mediterranean fruit fly</name>
    <name type="synonym">Tephritis capitata</name>
    <dbReference type="NCBI Taxonomy" id="7213"/>
    <lineage>
        <taxon>Eukaryota</taxon>
        <taxon>Metazoa</taxon>
        <taxon>Ecdysozoa</taxon>
        <taxon>Arthropoda</taxon>
        <taxon>Hexapoda</taxon>
        <taxon>Insecta</taxon>
        <taxon>Pterygota</taxon>
        <taxon>Neoptera</taxon>
        <taxon>Endopterygota</taxon>
        <taxon>Diptera</taxon>
        <taxon>Brachycera</taxon>
        <taxon>Muscomorpha</taxon>
        <taxon>Tephritoidea</taxon>
        <taxon>Tephritidae</taxon>
        <taxon>Ceratitis</taxon>
        <taxon>Ceratitis</taxon>
    </lineage>
</organism>
<reference evidence="2" key="2">
    <citation type="journal article" date="2014" name="BMC Genomics">
        <title>A genomic perspective to assessing quality of mass-reared SIT flies used in Mediterranean fruit fly (Ceratitis capitata) eradication in California.</title>
        <authorList>
            <person name="Calla B."/>
            <person name="Hall B."/>
            <person name="Hou S."/>
            <person name="Geib S.M."/>
        </authorList>
    </citation>
    <scope>NUCLEOTIDE SEQUENCE</scope>
</reference>
<sequence length="103" mass="10844">MESLGELQTFLSKFLSFSKSLHLSPPPSKYFGNLLGISSVSLLCANVALVVGLPVVVIAHAVVLTVGAAVVRHQGNNPPPVACVGRTKFAGLAVVVRRFSLLY</sequence>
<evidence type="ECO:0000256" key="1">
    <source>
        <dbReference type="SAM" id="Phobius"/>
    </source>
</evidence>
<keyword evidence="1" id="KW-0472">Membrane</keyword>
<feature type="transmembrane region" description="Helical" evidence="1">
    <location>
        <begin position="30"/>
        <end position="63"/>
    </location>
</feature>
<protein>
    <submittedName>
        <fullName evidence="2">Uncharacterized protein</fullName>
    </submittedName>
</protein>
<accession>W8B8B6</accession>
<keyword evidence="1" id="KW-0812">Transmembrane</keyword>
<reference evidence="2" key="1">
    <citation type="submission" date="2013-07" db="EMBL/GenBank/DDBJ databases">
        <authorList>
            <person name="Geib S."/>
        </authorList>
    </citation>
    <scope>NUCLEOTIDE SEQUENCE</scope>
</reference>
<proteinExistence type="evidence at transcript level"/>